<feature type="transmembrane region" description="Helical" evidence="2">
    <location>
        <begin position="85"/>
        <end position="104"/>
    </location>
</feature>
<keyword evidence="2" id="KW-1133">Transmembrane helix</keyword>
<dbReference type="EMBL" id="CP029191">
    <property type="protein sequence ID" value="QES42052.1"/>
    <property type="molecule type" value="Genomic_DNA"/>
</dbReference>
<keyword evidence="2" id="KW-0472">Membrane</keyword>
<organism evidence="3 4">
    <name type="scientific">Streptomyces venezuelae</name>
    <dbReference type="NCBI Taxonomy" id="54571"/>
    <lineage>
        <taxon>Bacteria</taxon>
        <taxon>Bacillati</taxon>
        <taxon>Actinomycetota</taxon>
        <taxon>Actinomycetes</taxon>
        <taxon>Kitasatosporales</taxon>
        <taxon>Streptomycetaceae</taxon>
        <taxon>Streptomyces</taxon>
    </lineage>
</organism>
<evidence type="ECO:0000256" key="1">
    <source>
        <dbReference type="SAM" id="MobiDB-lite"/>
    </source>
</evidence>
<dbReference type="Proteomes" id="UP000324015">
    <property type="component" value="Chromosome"/>
</dbReference>
<reference evidence="3 4" key="1">
    <citation type="submission" date="2018-05" db="EMBL/GenBank/DDBJ databases">
        <title>Streptomyces venezuelae.</title>
        <authorList>
            <person name="Kim W."/>
            <person name="Lee N."/>
            <person name="Cho B.-K."/>
        </authorList>
    </citation>
    <scope>NUCLEOTIDE SEQUENCE [LARGE SCALE GENOMIC DNA]</scope>
    <source>
        <strain evidence="3 4">ATCC 14585</strain>
    </source>
</reference>
<evidence type="ECO:0000313" key="3">
    <source>
        <dbReference type="EMBL" id="QES42052.1"/>
    </source>
</evidence>
<feature type="compositionally biased region" description="Pro residues" evidence="1">
    <location>
        <begin position="47"/>
        <end position="59"/>
    </location>
</feature>
<name>A0A5P2CGW1_STRVZ</name>
<gene>
    <name evidence="3" type="ORF">DEJ49_14590</name>
</gene>
<keyword evidence="2" id="KW-0812">Transmembrane</keyword>
<accession>A0A5P2CGW1</accession>
<protein>
    <submittedName>
        <fullName evidence="3">DUF485 domain-containing protein</fullName>
    </submittedName>
</protein>
<dbReference type="RefSeq" id="WP_150184518.1">
    <property type="nucleotide sequence ID" value="NZ_CP029191.1"/>
</dbReference>
<evidence type="ECO:0000256" key="2">
    <source>
        <dbReference type="SAM" id="Phobius"/>
    </source>
</evidence>
<dbReference type="Pfam" id="PF04341">
    <property type="entry name" value="DUF485"/>
    <property type="match status" value="1"/>
</dbReference>
<dbReference type="AlphaFoldDB" id="A0A5P2CGW1"/>
<sequence length="167" mass="18649">MTHVPYDAYDAPFPHEPYAPQEPYTPHAPQTPPAQRFEQQSHLTYPWQPPPPKAPPAPRLPRHPAPGRHSDLRKLRGAYRIQRRVATLTALGYFTLFLVLSALTPSFMTGTVSGGLTTGLLLGLCQLPVTCLALVLFERTARRRLDPLSARLRRQRTSTTTHDGEAP</sequence>
<evidence type="ECO:0000313" key="4">
    <source>
        <dbReference type="Proteomes" id="UP000324015"/>
    </source>
</evidence>
<feature type="region of interest" description="Disordered" evidence="1">
    <location>
        <begin position="1"/>
        <end position="71"/>
    </location>
</feature>
<feature type="transmembrane region" description="Helical" evidence="2">
    <location>
        <begin position="116"/>
        <end position="137"/>
    </location>
</feature>
<dbReference type="InterPro" id="IPR007436">
    <property type="entry name" value="DUF485"/>
</dbReference>
<proteinExistence type="predicted"/>